<dbReference type="CDD" id="cd07377">
    <property type="entry name" value="WHTH_GntR"/>
    <property type="match status" value="1"/>
</dbReference>
<gene>
    <name evidence="5" type="ORF">brsh051_06780</name>
</gene>
<evidence type="ECO:0000256" key="2">
    <source>
        <dbReference type="ARBA" id="ARBA00023125"/>
    </source>
</evidence>
<dbReference type="PROSITE" id="PS50949">
    <property type="entry name" value="HTH_GNTR"/>
    <property type="match status" value="1"/>
</dbReference>
<dbReference type="EMBL" id="AP028056">
    <property type="protein sequence ID" value="BEH01397.1"/>
    <property type="molecule type" value="Genomic_DNA"/>
</dbReference>
<accession>A0AAN0K659</accession>
<dbReference type="PANTHER" id="PTHR43537:SF45">
    <property type="entry name" value="GNTR FAMILY REGULATORY PROTEIN"/>
    <property type="match status" value="1"/>
</dbReference>
<dbReference type="GO" id="GO:0003700">
    <property type="term" value="F:DNA-binding transcription factor activity"/>
    <property type="evidence" value="ECO:0007669"/>
    <property type="project" value="InterPro"/>
</dbReference>
<dbReference type="Pfam" id="PF07729">
    <property type="entry name" value="FCD"/>
    <property type="match status" value="1"/>
</dbReference>
<evidence type="ECO:0000256" key="3">
    <source>
        <dbReference type="ARBA" id="ARBA00023163"/>
    </source>
</evidence>
<evidence type="ECO:0000313" key="5">
    <source>
        <dbReference type="EMBL" id="BEH01397.1"/>
    </source>
</evidence>
<dbReference type="SMART" id="SM00895">
    <property type="entry name" value="FCD"/>
    <property type="match status" value="1"/>
</dbReference>
<keyword evidence="2" id="KW-0238">DNA-binding</keyword>
<keyword evidence="6" id="KW-1185">Reference proteome</keyword>
<protein>
    <submittedName>
        <fullName evidence="5">GntR family transcriptional regulator</fullName>
    </submittedName>
</protein>
<organism evidence="5 6">
    <name type="scientific">Brooklawnia propionicigenes</name>
    <dbReference type="NCBI Taxonomy" id="3041175"/>
    <lineage>
        <taxon>Bacteria</taxon>
        <taxon>Bacillati</taxon>
        <taxon>Actinomycetota</taxon>
        <taxon>Actinomycetes</taxon>
        <taxon>Propionibacteriales</taxon>
        <taxon>Propionibacteriaceae</taxon>
        <taxon>Brooklawnia</taxon>
    </lineage>
</organism>
<sequence length="239" mass="26858">MGELRGSIRQRVYDELRERIVTLQYPPRSPISEKDLAAELGVSRTPVRESLLKLREEGLVQVFPQMGTFVSHVDIDRVRLAQFVREAVECTALAGFVRSESSRAHLEALHDNLDAQRAVAAAGADLAEFFTLDQAFHLELLKLSGRESAWPIVASERAHLDRARRFGLVIHPVPALIDQHQRVVDGIEADDLDAAVTVLREHLREILIDLAKVQQQSPEIFDSMPLRPVRRLVTTLEPG</sequence>
<dbReference type="InterPro" id="IPR000524">
    <property type="entry name" value="Tscrpt_reg_HTH_GntR"/>
</dbReference>
<dbReference type="KEGG" id="broo:brsh051_06780"/>
<feature type="domain" description="HTH gntR-type" evidence="4">
    <location>
        <begin position="6"/>
        <end position="73"/>
    </location>
</feature>
<evidence type="ECO:0000259" key="4">
    <source>
        <dbReference type="PROSITE" id="PS50949"/>
    </source>
</evidence>
<dbReference type="PANTHER" id="PTHR43537">
    <property type="entry name" value="TRANSCRIPTIONAL REGULATOR, GNTR FAMILY"/>
    <property type="match status" value="1"/>
</dbReference>
<proteinExistence type="predicted"/>
<evidence type="ECO:0000256" key="1">
    <source>
        <dbReference type="ARBA" id="ARBA00023015"/>
    </source>
</evidence>
<dbReference type="Pfam" id="PF00392">
    <property type="entry name" value="GntR"/>
    <property type="match status" value="1"/>
</dbReference>
<name>A0AAN0K659_9ACTN</name>
<dbReference type="InterPro" id="IPR036390">
    <property type="entry name" value="WH_DNA-bd_sf"/>
</dbReference>
<dbReference type="SMART" id="SM00345">
    <property type="entry name" value="HTH_GNTR"/>
    <property type="match status" value="1"/>
</dbReference>
<dbReference type="AlphaFoldDB" id="A0AAN0K659"/>
<dbReference type="GO" id="GO:0003677">
    <property type="term" value="F:DNA binding"/>
    <property type="evidence" value="ECO:0007669"/>
    <property type="project" value="UniProtKB-KW"/>
</dbReference>
<dbReference type="Proteomes" id="UP001431656">
    <property type="component" value="Chromosome"/>
</dbReference>
<dbReference type="SUPFAM" id="SSF48008">
    <property type="entry name" value="GntR ligand-binding domain-like"/>
    <property type="match status" value="1"/>
</dbReference>
<dbReference type="RefSeq" id="WP_286267576.1">
    <property type="nucleotide sequence ID" value="NZ_AP028056.1"/>
</dbReference>
<dbReference type="InterPro" id="IPR036388">
    <property type="entry name" value="WH-like_DNA-bd_sf"/>
</dbReference>
<keyword evidence="1" id="KW-0805">Transcription regulation</keyword>
<dbReference type="SUPFAM" id="SSF46785">
    <property type="entry name" value="Winged helix' DNA-binding domain"/>
    <property type="match status" value="1"/>
</dbReference>
<dbReference type="Gene3D" id="1.20.120.530">
    <property type="entry name" value="GntR ligand-binding domain-like"/>
    <property type="match status" value="1"/>
</dbReference>
<keyword evidence="3" id="KW-0804">Transcription</keyword>
<dbReference type="PRINTS" id="PR00035">
    <property type="entry name" value="HTHGNTR"/>
</dbReference>
<dbReference type="InterPro" id="IPR008920">
    <property type="entry name" value="TF_FadR/GntR_C"/>
</dbReference>
<reference evidence="5" key="1">
    <citation type="journal article" date="2024" name="Int. J. Syst. Evol. Microbiol.">
        <title>Brooklawnia propionicigenes sp. nov., a facultatively anaerobic, propionate-producing bacterium isolated from a methanogenic reactor treating waste from cattle farms.</title>
        <authorList>
            <person name="Akita Y."/>
            <person name="Ueki A."/>
            <person name="Tonouchi A."/>
            <person name="Sugawara Y."/>
            <person name="Honma S."/>
            <person name="Kaku N."/>
            <person name="Ueki K."/>
        </authorList>
    </citation>
    <scope>NUCLEOTIDE SEQUENCE</scope>
    <source>
        <strain evidence="5">SH051</strain>
    </source>
</reference>
<dbReference type="InterPro" id="IPR011711">
    <property type="entry name" value="GntR_C"/>
</dbReference>
<evidence type="ECO:0000313" key="6">
    <source>
        <dbReference type="Proteomes" id="UP001431656"/>
    </source>
</evidence>
<dbReference type="Gene3D" id="1.10.10.10">
    <property type="entry name" value="Winged helix-like DNA-binding domain superfamily/Winged helix DNA-binding domain"/>
    <property type="match status" value="1"/>
</dbReference>